<evidence type="ECO:0000256" key="11">
    <source>
        <dbReference type="SAM" id="Coils"/>
    </source>
</evidence>
<dbReference type="GeneID" id="102375484"/>
<keyword evidence="11" id="KW-0175">Coiled coil</keyword>
<proteinExistence type="inferred from homology"/>
<dbReference type="PANTHER" id="PTHR10953:SF3">
    <property type="entry name" value="UBIQUITIN-LIKE MODIFIER-ACTIVATING ENZYME ATG7"/>
    <property type="match status" value="1"/>
</dbReference>
<feature type="coiled-coil region" evidence="11">
    <location>
        <begin position="472"/>
        <end position="499"/>
    </location>
</feature>
<dbReference type="InterPro" id="IPR042522">
    <property type="entry name" value="Atg7_N_1"/>
</dbReference>
<evidence type="ECO:0000256" key="8">
    <source>
        <dbReference type="ARBA" id="ARBA00029897"/>
    </source>
</evidence>
<keyword evidence="5" id="KW-0833">Ubl conjugation pathway</keyword>
<dbReference type="GO" id="GO:0000045">
    <property type="term" value="P:autophagosome assembly"/>
    <property type="evidence" value="ECO:0007669"/>
    <property type="project" value="TreeGrafter"/>
</dbReference>
<dbReference type="InterPro" id="IPR042523">
    <property type="entry name" value="Atg7_N_2"/>
</dbReference>
<protein>
    <recommendedName>
        <fullName evidence="2">Ubiquitin-like modifier-activating enzyme ATG7</fullName>
    </recommendedName>
    <alternativeName>
        <fullName evidence="8 10">ATG12-activating enzyme E1 ATG7</fullName>
    </alternativeName>
    <alternativeName>
        <fullName evidence="9">Autophagy-related protein 7</fullName>
    </alternativeName>
    <alternativeName>
        <fullName evidence="3">Ubiquitin-like modifier-activating enzyme atg7</fullName>
    </alternativeName>
</protein>
<keyword evidence="14" id="KW-1185">Reference proteome</keyword>
<organism evidence="14 15">
    <name type="scientific">Alligator sinensis</name>
    <name type="common">Chinese alligator</name>
    <dbReference type="NCBI Taxonomy" id="38654"/>
    <lineage>
        <taxon>Eukaryota</taxon>
        <taxon>Metazoa</taxon>
        <taxon>Chordata</taxon>
        <taxon>Craniata</taxon>
        <taxon>Vertebrata</taxon>
        <taxon>Euteleostomi</taxon>
        <taxon>Archelosauria</taxon>
        <taxon>Archosauria</taxon>
        <taxon>Crocodylia</taxon>
        <taxon>Alligatoridae</taxon>
        <taxon>Alligatorinae</taxon>
        <taxon>Alligator</taxon>
    </lineage>
</organism>
<evidence type="ECO:0000256" key="10">
    <source>
        <dbReference type="ARBA" id="ARBA00032823"/>
    </source>
</evidence>
<sequence length="761" mass="84662">MRAAPVGRVTQAQLPRPLILAGVYTSLGRAEGDAGSKRRQLFLSCGDVTTQKQKKRNMEKQKDLSDSVAYAHELSKIMAATEKHNSVEPGISKLQFVPFTSALDARFWHELTQKKLNEYRLDESPKVIKGYYYNGDPVGLPARLTLEFSAFDVNAVTPARCCPAIGTLYNTNTFESFKSCDKKLLLEKAANEIWEAIKSGTALENPMLLNKFMLLTFADLKKYHFYYWFCYPALCFPDGIPVVQQPVPLGERFSPSQIQVLQKAYDKLCQKEGVTALPCFLIKYHNNSVLMSLLKNWNEFFQDPGEKVTIGIYDPGNFVQYPGWPLRNILVLVAQRWGSHLHSIEVLCFRDRTMQGVRDVTHSILFEIKLSQLALSPDCPKAVGWEKNQKGGMGPRMVNLSECMDPKRLAESSVDLNLKLMCWRLVPTLDLEKVVSAKCLLLGAGTLGCSVARTLMNAKGFNMSIPMPGHPVNFSKVTMEQAQKDVAQLEQLIDAHDIVFLLMDTRESRWLPAVIAASKRKLVINAALGFDTFVVMRHGLKKPKQQEPGDSCSSSITSSADLLGSSLFSNIPGYKLGCYFCNDVVAPGDSTRDRTLDQQCTVSRPGLAMIAGALAVELMVSVLQHPEGGYAVASSSDDRMNEPPTSLGLVPHQIRGFLSRFDNVLPVSLAFDKCTACSPKVLDQYEHQGFNFLAKVFNSSHSFLEDLTGLTLLHQETQAAEPKLKTAADFLTMGDENRKDLGHQVFEEGLKPSVLLKSKFY</sequence>
<gene>
    <name evidence="15" type="primary">ATG7</name>
</gene>
<accession>A0A3Q0HG64</accession>
<comment type="similarity">
    <text evidence="1">Belongs to the ATG7 family.</text>
</comment>
<name>A0A3Q0HG64_ALLSI</name>
<evidence type="ECO:0000256" key="6">
    <source>
        <dbReference type="ARBA" id="ARBA00022927"/>
    </source>
</evidence>
<dbReference type="GO" id="GO:0019779">
    <property type="term" value="F:Atg8 activating enzyme activity"/>
    <property type="evidence" value="ECO:0007669"/>
    <property type="project" value="TreeGrafter"/>
</dbReference>
<dbReference type="GO" id="GO:0034727">
    <property type="term" value="P:piecemeal microautophagy of the nucleus"/>
    <property type="evidence" value="ECO:0007669"/>
    <property type="project" value="TreeGrafter"/>
</dbReference>
<keyword evidence="4" id="KW-0813">Transport</keyword>
<dbReference type="GO" id="GO:0000422">
    <property type="term" value="P:autophagy of mitochondrion"/>
    <property type="evidence" value="ECO:0007669"/>
    <property type="project" value="TreeGrafter"/>
</dbReference>
<feature type="domain" description="THIF-type NAD/FAD binding fold" evidence="12">
    <location>
        <begin position="479"/>
        <end position="628"/>
    </location>
</feature>
<dbReference type="InterPro" id="IPR000594">
    <property type="entry name" value="ThiF_NAD_FAD-bd"/>
</dbReference>
<keyword evidence="7" id="KW-0072">Autophagy</keyword>
<reference evidence="15" key="1">
    <citation type="submission" date="2025-08" db="UniProtKB">
        <authorList>
            <consortium name="RefSeq"/>
        </authorList>
    </citation>
    <scope>IDENTIFICATION</scope>
</reference>
<dbReference type="CTD" id="10533"/>
<dbReference type="InterPro" id="IPR032197">
    <property type="entry name" value="Atg7_N"/>
</dbReference>
<dbReference type="Proteomes" id="UP000189705">
    <property type="component" value="Unplaced"/>
</dbReference>
<dbReference type="GO" id="GO:0019778">
    <property type="term" value="F:Atg12 activating enzyme activity"/>
    <property type="evidence" value="ECO:0007669"/>
    <property type="project" value="TreeGrafter"/>
</dbReference>
<dbReference type="GO" id="GO:0000407">
    <property type="term" value="C:phagophore assembly site"/>
    <property type="evidence" value="ECO:0007669"/>
    <property type="project" value="TreeGrafter"/>
</dbReference>
<dbReference type="AlphaFoldDB" id="A0A3Q0HG64"/>
<dbReference type="InterPro" id="IPR045886">
    <property type="entry name" value="ThiF/MoeB/HesA"/>
</dbReference>
<evidence type="ECO:0000259" key="13">
    <source>
        <dbReference type="Pfam" id="PF16420"/>
    </source>
</evidence>
<evidence type="ECO:0000259" key="12">
    <source>
        <dbReference type="Pfam" id="PF00899"/>
    </source>
</evidence>
<evidence type="ECO:0000256" key="7">
    <source>
        <dbReference type="ARBA" id="ARBA00023006"/>
    </source>
</evidence>
<evidence type="ECO:0000313" key="14">
    <source>
        <dbReference type="Proteomes" id="UP000189705"/>
    </source>
</evidence>
<keyword evidence="6" id="KW-0653">Protein transport</keyword>
<evidence type="ECO:0000256" key="9">
    <source>
        <dbReference type="ARBA" id="ARBA00030242"/>
    </source>
</evidence>
<evidence type="ECO:0000256" key="4">
    <source>
        <dbReference type="ARBA" id="ARBA00022448"/>
    </source>
</evidence>
<evidence type="ECO:0000313" key="15">
    <source>
        <dbReference type="RefSeq" id="XP_025070951.1"/>
    </source>
</evidence>
<evidence type="ECO:0000256" key="3">
    <source>
        <dbReference type="ARBA" id="ARBA00018730"/>
    </source>
</evidence>
<evidence type="ECO:0000256" key="1">
    <source>
        <dbReference type="ARBA" id="ARBA00010931"/>
    </source>
</evidence>
<evidence type="ECO:0000256" key="5">
    <source>
        <dbReference type="ARBA" id="ARBA00022786"/>
    </source>
</evidence>
<dbReference type="RefSeq" id="XP_025070951.1">
    <property type="nucleotide sequence ID" value="XM_025215166.1"/>
</dbReference>
<dbReference type="InterPro" id="IPR035985">
    <property type="entry name" value="Ubiquitin-activating_enz"/>
</dbReference>
<dbReference type="Pfam" id="PF00899">
    <property type="entry name" value="ThiF"/>
    <property type="match status" value="1"/>
</dbReference>
<dbReference type="GO" id="GO:0006995">
    <property type="term" value="P:cellular response to nitrogen starvation"/>
    <property type="evidence" value="ECO:0007669"/>
    <property type="project" value="TreeGrafter"/>
</dbReference>
<dbReference type="GO" id="GO:0032446">
    <property type="term" value="P:protein modification by small protein conjugation"/>
    <property type="evidence" value="ECO:0007669"/>
    <property type="project" value="TreeGrafter"/>
</dbReference>
<dbReference type="Gene3D" id="3.40.140.70">
    <property type="entry name" value="Ubiquitin-like modifier-activating enzyme ATG7 N-terminal domain"/>
    <property type="match status" value="1"/>
</dbReference>
<dbReference type="PANTHER" id="PTHR10953">
    <property type="entry name" value="UBIQUITIN-ACTIVATING ENZYME E1"/>
    <property type="match status" value="1"/>
</dbReference>
<dbReference type="Pfam" id="PF16420">
    <property type="entry name" value="ATG7_N"/>
    <property type="match status" value="1"/>
</dbReference>
<dbReference type="GO" id="GO:0015031">
    <property type="term" value="P:protein transport"/>
    <property type="evidence" value="ECO:0007669"/>
    <property type="project" value="UniProtKB-KW"/>
</dbReference>
<dbReference type="Gene3D" id="3.40.50.720">
    <property type="entry name" value="NAD(P)-binding Rossmann-like Domain"/>
    <property type="match status" value="2"/>
</dbReference>
<evidence type="ECO:0000256" key="2">
    <source>
        <dbReference type="ARBA" id="ARBA00017647"/>
    </source>
</evidence>
<feature type="domain" description="Ubiquitin-like modifier-activating enzyme Atg7 N-terminal" evidence="13">
    <location>
        <begin position="94"/>
        <end position="404"/>
    </location>
</feature>
<dbReference type="SUPFAM" id="SSF69572">
    <property type="entry name" value="Activating enzymes of the ubiquitin-like proteins"/>
    <property type="match status" value="1"/>
</dbReference>
<dbReference type="FunFam" id="3.40.140.70:FF:000001">
    <property type="entry name" value="Ubiquitin-like modifier-activating enzyme atg7"/>
    <property type="match status" value="1"/>
</dbReference>
<dbReference type="FunFam" id="3.40.140.100:FF:000001">
    <property type="entry name" value="Ubiquitin-like modifier-activating enzyme ATG7"/>
    <property type="match status" value="1"/>
</dbReference>
<dbReference type="Gene3D" id="3.40.140.100">
    <property type="entry name" value="Ubiquitin-like modifier-activating enzyme ATG7 C-terminal domain"/>
    <property type="match status" value="1"/>
</dbReference>